<keyword evidence="2" id="KW-1185">Reference proteome</keyword>
<proteinExistence type="predicted"/>
<comment type="caution">
    <text evidence="1">The sequence shown here is derived from an EMBL/GenBank/DDBJ whole genome shotgun (WGS) entry which is preliminary data.</text>
</comment>
<name>A0A8H6JEY1_9PEZI</name>
<organism evidence="1 2">
    <name type="scientific">Colletotrichum sojae</name>
    <dbReference type="NCBI Taxonomy" id="2175907"/>
    <lineage>
        <taxon>Eukaryota</taxon>
        <taxon>Fungi</taxon>
        <taxon>Dikarya</taxon>
        <taxon>Ascomycota</taxon>
        <taxon>Pezizomycotina</taxon>
        <taxon>Sordariomycetes</taxon>
        <taxon>Hypocreomycetidae</taxon>
        <taxon>Glomerellales</taxon>
        <taxon>Glomerellaceae</taxon>
        <taxon>Colletotrichum</taxon>
        <taxon>Colletotrichum orchidearum species complex</taxon>
    </lineage>
</organism>
<dbReference type="Proteomes" id="UP000652219">
    <property type="component" value="Unassembled WGS sequence"/>
</dbReference>
<sequence length="157" mass="17440">MRPNSITEINLKPCILRSVDIHFDASPRRASPQDTIRVSEDARKTRSSRRGGCLNIACEPSFIKNTIQPLRGELAINASTRDTVLTSDIIFGPLRRPWVYSTFSVATFISYSKISLTAITAKQQTADLSKTMAYDENLASSFTEGDTLSQILDMYGD</sequence>
<dbReference type="EMBL" id="WIGN01000074">
    <property type="protein sequence ID" value="KAF6811421.1"/>
    <property type="molecule type" value="Genomic_DNA"/>
</dbReference>
<gene>
    <name evidence="1" type="ORF">CSOJ01_05713</name>
</gene>
<dbReference type="AlphaFoldDB" id="A0A8H6JEY1"/>
<evidence type="ECO:0000313" key="1">
    <source>
        <dbReference type="EMBL" id="KAF6811421.1"/>
    </source>
</evidence>
<evidence type="ECO:0000313" key="2">
    <source>
        <dbReference type="Proteomes" id="UP000652219"/>
    </source>
</evidence>
<accession>A0A8H6JEY1</accession>
<reference evidence="1 2" key="1">
    <citation type="journal article" date="2020" name="Phytopathology">
        <title>Genome Sequence Resources of Colletotrichum truncatum, C. plurivorum, C. musicola, and C. sojae: Four Species Pathogenic to Soybean (Glycine max).</title>
        <authorList>
            <person name="Rogerio F."/>
            <person name="Boufleur T.R."/>
            <person name="Ciampi-Guillardi M."/>
            <person name="Sukno S.A."/>
            <person name="Thon M.R."/>
            <person name="Massola Junior N.S."/>
            <person name="Baroncelli R."/>
        </authorList>
    </citation>
    <scope>NUCLEOTIDE SEQUENCE [LARGE SCALE GENOMIC DNA]</scope>
    <source>
        <strain evidence="1 2">LFN0009</strain>
    </source>
</reference>
<protein>
    <submittedName>
        <fullName evidence="1">Uncharacterized protein</fullName>
    </submittedName>
</protein>